<accession>A0ABM8BJ08</accession>
<protein>
    <submittedName>
        <fullName evidence="2">Uncharacterized protein</fullName>
    </submittedName>
</protein>
<proteinExistence type="predicted"/>
<name>A0ABM8BJ08_9LACO</name>
<feature type="compositionally biased region" description="Basic and acidic residues" evidence="1">
    <location>
        <begin position="1"/>
        <end position="13"/>
    </location>
</feature>
<reference evidence="2 3" key="1">
    <citation type="journal article" date="2023" name="Microbiol. Spectr.">
        <title>Symbiosis of Carpenter Bees with Uncharacterized Lactic Acid Bacteria Showing NAD Auxotrophy.</title>
        <authorList>
            <person name="Kawasaki S."/>
            <person name="Ozawa K."/>
            <person name="Mori T."/>
            <person name="Yamamoto A."/>
            <person name="Ito M."/>
            <person name="Ohkuma M."/>
            <person name="Sakamoto M."/>
            <person name="Matsutani M."/>
        </authorList>
    </citation>
    <scope>NUCLEOTIDE SEQUENCE [LARGE SCALE GENOMIC DNA]</scope>
    <source>
        <strain evidence="2 3">Kim32-2</strain>
    </source>
</reference>
<dbReference type="EMBL" id="AP026803">
    <property type="protein sequence ID" value="BDR61106.1"/>
    <property type="molecule type" value="Genomic_DNA"/>
</dbReference>
<sequence length="146" mass="17291">MTEKEEKNIKEQDQEKEEQENEELKVIVPEVTWTTMPAAEFAEQPKYLQVFTDFYIAKFNQRDLEIMNTYDVDSNMVDINIYLLDNIKFGHKDLVSHALQDHAQNFLNIVAEIAQKDDVTAENMTSYQDWDDWYEDRRNNISTSLS</sequence>
<evidence type="ECO:0000256" key="1">
    <source>
        <dbReference type="SAM" id="MobiDB-lite"/>
    </source>
</evidence>
<dbReference type="RefSeq" id="WP_317637336.1">
    <property type="nucleotide sequence ID" value="NZ_AP026803.1"/>
</dbReference>
<evidence type="ECO:0000313" key="3">
    <source>
        <dbReference type="Proteomes" id="UP001321741"/>
    </source>
</evidence>
<evidence type="ECO:0000313" key="2">
    <source>
        <dbReference type="EMBL" id="BDR61106.1"/>
    </source>
</evidence>
<gene>
    <name evidence="2" type="ORF">KIM322_13670</name>
</gene>
<feature type="region of interest" description="Disordered" evidence="1">
    <location>
        <begin position="1"/>
        <end position="23"/>
    </location>
</feature>
<dbReference type="Proteomes" id="UP001321741">
    <property type="component" value="Chromosome"/>
</dbReference>
<organism evidence="2 3">
    <name type="scientific">Lactobacillus xylocopicola</name>
    <dbReference type="NCBI Taxonomy" id="2976676"/>
    <lineage>
        <taxon>Bacteria</taxon>
        <taxon>Bacillati</taxon>
        <taxon>Bacillota</taxon>
        <taxon>Bacilli</taxon>
        <taxon>Lactobacillales</taxon>
        <taxon>Lactobacillaceae</taxon>
        <taxon>Lactobacillus</taxon>
    </lineage>
</organism>
<keyword evidence="3" id="KW-1185">Reference proteome</keyword>